<evidence type="ECO:0000313" key="1">
    <source>
        <dbReference type="EMBL" id="KAA2364217.1"/>
    </source>
</evidence>
<comment type="caution">
    <text evidence="1">The sequence shown here is derived from an EMBL/GenBank/DDBJ whole genome shotgun (WGS) entry which is preliminary data.</text>
</comment>
<sequence>MKGYLVIFIVLLVVLGCNDSEPKQVPFYYKNSICGYNVQGIAFQDSIDKDYCNIILTFRNKVTNKSFSVNGGKRSTLYYIPKDGQDSIYLSYEETNTPAPNIYLTASTEPFCFMDLDFDGIKELMTDLEPNIGQYGVGVFNTIYKIKADSLIDVTSQFRIKSRVFSVIEQTYFGINLGAKEVITWDKGGYYMGIFTIYKYNSRTSEYKLNRYVGFYPGYDDGINISIISPANDTLNHFVLSQDEFDSQIWEY</sequence>
<dbReference type="Proteomes" id="UP000323567">
    <property type="component" value="Unassembled WGS sequence"/>
</dbReference>
<dbReference type="PROSITE" id="PS51257">
    <property type="entry name" value="PROKAR_LIPOPROTEIN"/>
    <property type="match status" value="1"/>
</dbReference>
<reference evidence="1 2" key="1">
    <citation type="journal article" date="2019" name="Nat. Med.">
        <title>A library of human gut bacterial isolates paired with longitudinal multiomics data enables mechanistic microbiome research.</title>
        <authorList>
            <person name="Poyet M."/>
            <person name="Groussin M."/>
            <person name="Gibbons S.M."/>
            <person name="Avila-Pacheco J."/>
            <person name="Jiang X."/>
            <person name="Kearney S.M."/>
            <person name="Perrotta A.R."/>
            <person name="Berdy B."/>
            <person name="Zhao S."/>
            <person name="Lieberman T.D."/>
            <person name="Swanson P.K."/>
            <person name="Smith M."/>
            <person name="Roesemann S."/>
            <person name="Alexander J.E."/>
            <person name="Rich S.A."/>
            <person name="Livny J."/>
            <person name="Vlamakis H."/>
            <person name="Clish C."/>
            <person name="Bullock K."/>
            <person name="Deik A."/>
            <person name="Scott J."/>
            <person name="Pierce K.A."/>
            <person name="Xavier R.J."/>
            <person name="Alm E.J."/>
        </authorList>
    </citation>
    <scope>NUCLEOTIDE SEQUENCE [LARGE SCALE GENOMIC DNA]</scope>
    <source>
        <strain evidence="1 2">BIOML-A2</strain>
    </source>
</reference>
<evidence type="ECO:0000313" key="2">
    <source>
        <dbReference type="Proteomes" id="UP000323567"/>
    </source>
</evidence>
<organism evidence="1 2">
    <name type="scientific">Alistipes shahii</name>
    <dbReference type="NCBI Taxonomy" id="328814"/>
    <lineage>
        <taxon>Bacteria</taxon>
        <taxon>Pseudomonadati</taxon>
        <taxon>Bacteroidota</taxon>
        <taxon>Bacteroidia</taxon>
        <taxon>Bacteroidales</taxon>
        <taxon>Rikenellaceae</taxon>
        <taxon>Alistipes</taxon>
    </lineage>
</organism>
<dbReference type="RefSeq" id="WP_149887962.1">
    <property type="nucleotide sequence ID" value="NZ_VVXK01000046.1"/>
</dbReference>
<dbReference type="AlphaFoldDB" id="A0A5B3FSH6"/>
<proteinExistence type="predicted"/>
<gene>
    <name evidence="1" type="ORF">F2Y13_15685</name>
</gene>
<name>A0A5B3FSH6_9BACT</name>
<accession>A0A5B3FSH6</accession>
<protein>
    <submittedName>
        <fullName evidence="1">Uncharacterized protein</fullName>
    </submittedName>
</protein>
<dbReference type="EMBL" id="VVXK01000046">
    <property type="protein sequence ID" value="KAA2364217.1"/>
    <property type="molecule type" value="Genomic_DNA"/>
</dbReference>